<dbReference type="AlphaFoldDB" id="A0A2U3KKU6"/>
<gene>
    <name evidence="1" type="ORF">SBA1_30021</name>
</gene>
<reference evidence="2" key="1">
    <citation type="submission" date="2018-02" db="EMBL/GenBank/DDBJ databases">
        <authorList>
            <person name="Hausmann B."/>
        </authorList>
    </citation>
    <scope>NUCLEOTIDE SEQUENCE [LARGE SCALE GENOMIC DNA]</scope>
    <source>
        <strain evidence="2">Peat soil MAG SbA1</strain>
    </source>
</reference>
<name>A0A2U3KKU6_9BACT</name>
<sequence>MFQLGGKSLWSHMKPYVDPNGKRISPILRGLLRNACG</sequence>
<evidence type="ECO:0000313" key="1">
    <source>
        <dbReference type="EMBL" id="SPF40170.1"/>
    </source>
</evidence>
<protein>
    <submittedName>
        <fullName evidence="1">Uncharacterized protein</fullName>
    </submittedName>
</protein>
<dbReference type="Proteomes" id="UP000238701">
    <property type="component" value="Unassembled WGS sequence"/>
</dbReference>
<proteinExistence type="predicted"/>
<organism evidence="1 2">
    <name type="scientific">Candidatus Sulfotelmatobacter kueseliae</name>
    <dbReference type="NCBI Taxonomy" id="2042962"/>
    <lineage>
        <taxon>Bacteria</taxon>
        <taxon>Pseudomonadati</taxon>
        <taxon>Acidobacteriota</taxon>
        <taxon>Terriglobia</taxon>
        <taxon>Terriglobales</taxon>
        <taxon>Candidatus Korobacteraceae</taxon>
        <taxon>Candidatus Sulfotelmatobacter</taxon>
    </lineage>
</organism>
<evidence type="ECO:0000313" key="2">
    <source>
        <dbReference type="Proteomes" id="UP000238701"/>
    </source>
</evidence>
<accession>A0A2U3KKU6</accession>
<dbReference type="EMBL" id="OMOD01000122">
    <property type="protein sequence ID" value="SPF40170.1"/>
    <property type="molecule type" value="Genomic_DNA"/>
</dbReference>